<dbReference type="PANTHER" id="PTHR31943">
    <property type="entry name" value="INTERLEUKIN-28 AND 29"/>
    <property type="match status" value="1"/>
</dbReference>
<sequence>MKLGEPLLTVPNPHLPRGGKHPRRPHLMLPNPSPVGPSITDTAVGCVLVLTAVVLTATGAVPFPKPLGVLADARGCHLAQFQSLSPQELQAFKRAKDTFEESLSQKAWSCRPRLFPRTWDLQQLKVWERPMALEAELALTLKVLEAMADSSLGDILDQPLHTLRHIHSELQACPPAQPPAGSRPRGRLHHWLQRLHDAPEKESLGCLEASVMFNVFRLLTRDLKCVASGDLCV</sequence>
<accession>A0A7R8GUY8</accession>
<dbReference type="Pfam" id="PF15177">
    <property type="entry name" value="IL28A"/>
    <property type="match status" value="1"/>
</dbReference>
<feature type="region of interest" description="Disordered" evidence="7">
    <location>
        <begin position="1"/>
        <end position="26"/>
    </location>
</feature>
<comment type="subcellular location">
    <subcellularLocation>
        <location evidence="1">Secreted</location>
    </subcellularLocation>
</comment>
<dbReference type="Gene3D" id="1.20.1250.60">
    <property type="entry name" value="Interferon lambda"/>
    <property type="match status" value="1"/>
</dbReference>
<evidence type="ECO:0000256" key="3">
    <source>
        <dbReference type="ARBA" id="ARBA00022514"/>
    </source>
</evidence>
<dbReference type="FunFam" id="1.20.1250.60:FF:000001">
    <property type="entry name" value="Interferon lambda 1"/>
    <property type="match status" value="1"/>
</dbReference>
<feature type="compositionally biased region" description="Basic residues" evidence="7">
    <location>
        <begin position="17"/>
        <end position="26"/>
    </location>
</feature>
<evidence type="ECO:0000256" key="1">
    <source>
        <dbReference type="ARBA" id="ARBA00004613"/>
    </source>
</evidence>
<reference evidence="8" key="1">
    <citation type="journal article" date="2020" name="Genomics">
        <title>Comparative genomic analysis of eutherian interferon genes.</title>
        <authorList>
            <person name="Premzl M."/>
        </authorList>
    </citation>
    <scope>NUCLEOTIDE SEQUENCE</scope>
</reference>
<keyword evidence="5" id="KW-0732">Signal</keyword>
<organism evidence="8">
    <name type="scientific">Canis lupus familiaris</name>
    <name type="common">Dog</name>
    <name type="synonym">Canis familiaris</name>
    <dbReference type="NCBI Taxonomy" id="9615"/>
    <lineage>
        <taxon>Eukaryota</taxon>
        <taxon>Metazoa</taxon>
        <taxon>Chordata</taxon>
        <taxon>Craniata</taxon>
        <taxon>Vertebrata</taxon>
        <taxon>Euteleostomi</taxon>
        <taxon>Mammalia</taxon>
        <taxon>Eutheria</taxon>
        <taxon>Laurasiatheria</taxon>
        <taxon>Carnivora</taxon>
        <taxon>Caniformia</taxon>
        <taxon>Canidae</taxon>
        <taxon>Canis</taxon>
    </lineage>
</organism>
<evidence type="ECO:0000256" key="6">
    <source>
        <dbReference type="ARBA" id="ARBA00023118"/>
    </source>
</evidence>
<dbReference type="PANTHER" id="PTHR31943:SF1">
    <property type="entry name" value="INTERFERON LAMBDA-2-RELATED"/>
    <property type="match status" value="1"/>
</dbReference>
<dbReference type="InterPro" id="IPR029177">
    <property type="entry name" value="INF_lambda"/>
</dbReference>
<protein>
    <submittedName>
        <fullName evidence="8">Interferon 1IB2</fullName>
    </submittedName>
</protein>
<comment type="similarity">
    <text evidence="2">Belongs to the lambda interferon family.</text>
</comment>
<proteinExistence type="inferred from homology"/>
<dbReference type="GO" id="GO:0005125">
    <property type="term" value="F:cytokine activity"/>
    <property type="evidence" value="ECO:0007669"/>
    <property type="project" value="UniProtKB-KW"/>
</dbReference>
<dbReference type="AlphaFoldDB" id="A0A7R8GUY8"/>
<gene>
    <name evidence="8" type="primary">IF1IB2</name>
</gene>
<evidence type="ECO:0000256" key="2">
    <source>
        <dbReference type="ARBA" id="ARBA00008717"/>
    </source>
</evidence>
<evidence type="ECO:0000256" key="5">
    <source>
        <dbReference type="ARBA" id="ARBA00022729"/>
    </source>
</evidence>
<evidence type="ECO:0000313" key="8">
    <source>
        <dbReference type="EMBL" id="CAB0000437.1"/>
    </source>
</evidence>
<keyword evidence="6" id="KW-0051">Antiviral defense</keyword>
<evidence type="ECO:0000256" key="4">
    <source>
        <dbReference type="ARBA" id="ARBA00022525"/>
    </source>
</evidence>
<dbReference type="GO" id="GO:0007259">
    <property type="term" value="P:cell surface receptor signaling pathway via JAK-STAT"/>
    <property type="evidence" value="ECO:0007669"/>
    <property type="project" value="InterPro"/>
</dbReference>
<keyword evidence="4" id="KW-0964">Secreted</keyword>
<name>A0A7R8GUY8_CANLF</name>
<evidence type="ECO:0000256" key="7">
    <source>
        <dbReference type="SAM" id="MobiDB-lite"/>
    </source>
</evidence>
<dbReference type="GO" id="GO:0051607">
    <property type="term" value="P:defense response to virus"/>
    <property type="evidence" value="ECO:0007669"/>
    <property type="project" value="UniProtKB-KW"/>
</dbReference>
<keyword evidence="3" id="KW-0202">Cytokine</keyword>
<dbReference type="EMBL" id="LR761208">
    <property type="protein sequence ID" value="CAB0000437.1"/>
    <property type="molecule type" value="Genomic_DNA"/>
</dbReference>
<dbReference type="GO" id="GO:0050778">
    <property type="term" value="P:positive regulation of immune response"/>
    <property type="evidence" value="ECO:0007669"/>
    <property type="project" value="InterPro"/>
</dbReference>
<dbReference type="GO" id="GO:0005615">
    <property type="term" value="C:extracellular space"/>
    <property type="evidence" value="ECO:0007669"/>
    <property type="project" value="UniProtKB-KW"/>
</dbReference>
<dbReference type="InterPro" id="IPR038326">
    <property type="entry name" value="IFN-lambda_sf"/>
</dbReference>